<evidence type="ECO:0000256" key="10">
    <source>
        <dbReference type="ARBA" id="ARBA00032598"/>
    </source>
</evidence>
<dbReference type="Pfam" id="PF00483">
    <property type="entry name" value="NTP_transferase"/>
    <property type="match status" value="1"/>
</dbReference>
<keyword evidence="7" id="KW-0479">Metal-binding</keyword>
<dbReference type="InterPro" id="IPR005907">
    <property type="entry name" value="G1P_thy_trans_s"/>
</dbReference>
<comment type="similarity">
    <text evidence="2">Belongs to the glucose-1-phosphate thymidylyltransferase family.</text>
</comment>
<reference evidence="13 14" key="1">
    <citation type="submission" date="2017-07" db="EMBL/GenBank/DDBJ databases">
        <title>Genome sequencing and assembly of Paenibacillus rigui.</title>
        <authorList>
            <person name="Mayilraj S."/>
        </authorList>
    </citation>
    <scope>NUCLEOTIDE SEQUENCE [LARGE SCALE GENOMIC DNA]</scope>
    <source>
        <strain evidence="13 14">JCM 16352</strain>
    </source>
</reference>
<keyword evidence="5" id="KW-0808">Transferase</keyword>
<dbReference type="GO" id="GO:0046872">
    <property type="term" value="F:metal ion binding"/>
    <property type="evidence" value="ECO:0007669"/>
    <property type="project" value="UniProtKB-KW"/>
</dbReference>
<sequence length="240" mass="26521">MKGVILAGGTGTRLRPLTDIVNKHLLPVGKYPMIHYAIAKMAEAGVKELLLVLGKQSAGLYIDYIGNGRQWGLEVTYKIQEEAGGIAQALALAESFVYPDERLVVLLGDNLFENSLKEAVSRFGKQSGGAHVFLKKVADPQRYGVPVLQGSHITKIVEKPEQPPSQYAVTGIYLYDTAVFDYIRKQNPSNRGELEITDVNNAYAEQGKLTWTLLDGWWTDAGTHSSLFEAGTRLQEREEL</sequence>
<protein>
    <recommendedName>
        <fullName evidence="4">Glucose-1-phosphate thymidylyltransferase</fullName>
        <ecNumber evidence="3">2.7.7.24</ecNumber>
    </recommendedName>
    <alternativeName>
        <fullName evidence="10">dTDP-glucose pyrophosphorylase</fullName>
    </alternativeName>
    <alternativeName>
        <fullName evidence="9">dTDP-glucose synthase</fullName>
    </alternativeName>
</protein>
<keyword evidence="14" id="KW-1185">Reference proteome</keyword>
<evidence type="ECO:0000256" key="2">
    <source>
        <dbReference type="ARBA" id="ARBA00010480"/>
    </source>
</evidence>
<feature type="domain" description="Nucleotidyl transferase" evidence="12">
    <location>
        <begin position="2"/>
        <end position="235"/>
    </location>
</feature>
<evidence type="ECO:0000256" key="7">
    <source>
        <dbReference type="ARBA" id="ARBA00022723"/>
    </source>
</evidence>
<dbReference type="Gene3D" id="3.90.550.10">
    <property type="entry name" value="Spore Coat Polysaccharide Biosynthesis Protein SpsA, Chain A"/>
    <property type="match status" value="1"/>
</dbReference>
<dbReference type="SUPFAM" id="SSF53448">
    <property type="entry name" value="Nucleotide-diphospho-sugar transferases"/>
    <property type="match status" value="1"/>
</dbReference>
<comment type="caution">
    <text evidence="13">The sequence shown here is derived from an EMBL/GenBank/DDBJ whole genome shotgun (WGS) entry which is preliminary data.</text>
</comment>
<dbReference type="OrthoDB" id="9803871at2"/>
<accession>A0A229UJL9</accession>
<keyword evidence="13" id="KW-0167">Capsid protein</keyword>
<dbReference type="Proteomes" id="UP000215509">
    <property type="component" value="Unassembled WGS sequence"/>
</dbReference>
<evidence type="ECO:0000256" key="11">
    <source>
        <dbReference type="ARBA" id="ARBA00049336"/>
    </source>
</evidence>
<evidence type="ECO:0000313" key="14">
    <source>
        <dbReference type="Proteomes" id="UP000215509"/>
    </source>
</evidence>
<keyword evidence="6" id="KW-0548">Nucleotidyltransferase</keyword>
<name>A0A229UJL9_9BACL</name>
<evidence type="ECO:0000256" key="8">
    <source>
        <dbReference type="ARBA" id="ARBA00022842"/>
    </source>
</evidence>
<comment type="cofactor">
    <cofactor evidence="1">
        <name>Mg(2+)</name>
        <dbReference type="ChEBI" id="CHEBI:18420"/>
    </cofactor>
</comment>
<organism evidence="13 14">
    <name type="scientific">Paenibacillus rigui</name>
    <dbReference type="NCBI Taxonomy" id="554312"/>
    <lineage>
        <taxon>Bacteria</taxon>
        <taxon>Bacillati</taxon>
        <taxon>Bacillota</taxon>
        <taxon>Bacilli</taxon>
        <taxon>Bacillales</taxon>
        <taxon>Paenibacillaceae</taxon>
        <taxon>Paenibacillus</taxon>
    </lineage>
</organism>
<dbReference type="AlphaFoldDB" id="A0A229UJL9"/>
<keyword evidence="13" id="KW-0946">Virion</keyword>
<comment type="catalytic activity">
    <reaction evidence="11">
        <text>dTTP + alpha-D-glucose 1-phosphate + H(+) = dTDP-alpha-D-glucose + diphosphate</text>
        <dbReference type="Rhea" id="RHEA:15225"/>
        <dbReference type="ChEBI" id="CHEBI:15378"/>
        <dbReference type="ChEBI" id="CHEBI:33019"/>
        <dbReference type="ChEBI" id="CHEBI:37568"/>
        <dbReference type="ChEBI" id="CHEBI:57477"/>
        <dbReference type="ChEBI" id="CHEBI:58601"/>
        <dbReference type="EC" id="2.7.7.24"/>
    </reaction>
</comment>
<evidence type="ECO:0000313" key="13">
    <source>
        <dbReference type="EMBL" id="OXM83504.1"/>
    </source>
</evidence>
<dbReference type="EC" id="2.7.7.24" evidence="3"/>
<evidence type="ECO:0000256" key="5">
    <source>
        <dbReference type="ARBA" id="ARBA00022679"/>
    </source>
</evidence>
<dbReference type="EMBL" id="NMQW01000046">
    <property type="protein sequence ID" value="OXM83504.1"/>
    <property type="molecule type" value="Genomic_DNA"/>
</dbReference>
<keyword evidence="8" id="KW-0460">Magnesium</keyword>
<evidence type="ECO:0000256" key="6">
    <source>
        <dbReference type="ARBA" id="ARBA00022695"/>
    </source>
</evidence>
<dbReference type="InterPro" id="IPR005835">
    <property type="entry name" value="NTP_transferase_dom"/>
</dbReference>
<dbReference type="PANTHER" id="PTHR43532">
    <property type="entry name" value="GLUCOSE-1-PHOSPHATE THYMIDYLYLTRANSFERASE"/>
    <property type="match status" value="1"/>
</dbReference>
<evidence type="ECO:0000256" key="9">
    <source>
        <dbReference type="ARBA" id="ARBA00032492"/>
    </source>
</evidence>
<gene>
    <name evidence="13" type="ORF">CF651_25470</name>
</gene>
<dbReference type="RefSeq" id="WP_094017691.1">
    <property type="nucleotide sequence ID" value="NZ_NMQW01000046.1"/>
</dbReference>
<evidence type="ECO:0000256" key="1">
    <source>
        <dbReference type="ARBA" id="ARBA00001946"/>
    </source>
</evidence>
<dbReference type="InterPro" id="IPR029044">
    <property type="entry name" value="Nucleotide-diphossugar_trans"/>
</dbReference>
<evidence type="ECO:0000259" key="12">
    <source>
        <dbReference type="Pfam" id="PF00483"/>
    </source>
</evidence>
<evidence type="ECO:0000256" key="4">
    <source>
        <dbReference type="ARBA" id="ARBA00017654"/>
    </source>
</evidence>
<evidence type="ECO:0000256" key="3">
    <source>
        <dbReference type="ARBA" id="ARBA00012461"/>
    </source>
</evidence>
<dbReference type="PANTHER" id="PTHR43532:SF1">
    <property type="entry name" value="GLUCOSE-1-PHOSPHATE THYMIDYLYLTRANSFERASE 1"/>
    <property type="match status" value="1"/>
</dbReference>
<dbReference type="GO" id="GO:0008879">
    <property type="term" value="F:glucose-1-phosphate thymidylyltransferase activity"/>
    <property type="evidence" value="ECO:0007669"/>
    <property type="project" value="UniProtKB-EC"/>
</dbReference>
<proteinExistence type="inferred from homology"/>